<evidence type="ECO:0000313" key="1">
    <source>
        <dbReference type="EMBL" id="GAH45032.1"/>
    </source>
</evidence>
<dbReference type="EMBL" id="BARU01010102">
    <property type="protein sequence ID" value="GAH45032.1"/>
    <property type="molecule type" value="Genomic_DNA"/>
</dbReference>
<organism evidence="1">
    <name type="scientific">marine sediment metagenome</name>
    <dbReference type="NCBI Taxonomy" id="412755"/>
    <lineage>
        <taxon>unclassified sequences</taxon>
        <taxon>metagenomes</taxon>
        <taxon>ecological metagenomes</taxon>
    </lineage>
</organism>
<gene>
    <name evidence="1" type="ORF">S03H2_19352</name>
</gene>
<accession>X1FJB4</accession>
<proteinExistence type="predicted"/>
<comment type="caution">
    <text evidence="1">The sequence shown here is derived from an EMBL/GenBank/DDBJ whole genome shotgun (WGS) entry which is preliminary data.</text>
</comment>
<reference evidence="1" key="1">
    <citation type="journal article" date="2014" name="Front. Microbiol.">
        <title>High frequency of phylogenetically diverse reductive dehalogenase-homologous genes in deep subseafloor sedimentary metagenomes.</title>
        <authorList>
            <person name="Kawai M."/>
            <person name="Futagami T."/>
            <person name="Toyoda A."/>
            <person name="Takaki Y."/>
            <person name="Nishi S."/>
            <person name="Hori S."/>
            <person name="Arai W."/>
            <person name="Tsubouchi T."/>
            <person name="Morono Y."/>
            <person name="Uchiyama I."/>
            <person name="Ito T."/>
            <person name="Fujiyama A."/>
            <person name="Inagaki F."/>
            <person name="Takami H."/>
        </authorList>
    </citation>
    <scope>NUCLEOTIDE SEQUENCE</scope>
    <source>
        <strain evidence="1">Expedition CK06-06</strain>
    </source>
</reference>
<sequence>MKGGVTKRIEDTIKALDKGQLKNALYLTDREGLEREHGFIVKAARTCLSNKNDKEVLS</sequence>
<protein>
    <submittedName>
        <fullName evidence="1">Uncharacterized protein</fullName>
    </submittedName>
</protein>
<name>X1FJB4_9ZZZZ</name>
<dbReference type="AlphaFoldDB" id="X1FJB4"/>